<dbReference type="Gene3D" id="1.10.10.10">
    <property type="entry name" value="Winged helix-like DNA-binding domain superfamily/Winged helix DNA-binding domain"/>
    <property type="match status" value="1"/>
</dbReference>
<dbReference type="InterPro" id="IPR000847">
    <property type="entry name" value="LysR_HTH_N"/>
</dbReference>
<accession>A0A508WUY9</accession>
<name>A0A508WUY9_9HYPH</name>
<evidence type="ECO:0000256" key="1">
    <source>
        <dbReference type="ARBA" id="ARBA00009437"/>
    </source>
</evidence>
<dbReference type="PANTHER" id="PTHR30537:SF5">
    <property type="entry name" value="HTH-TYPE TRANSCRIPTIONAL ACTIVATOR TTDR-RELATED"/>
    <property type="match status" value="1"/>
</dbReference>
<dbReference type="Pfam" id="PF00126">
    <property type="entry name" value="HTH_1"/>
    <property type="match status" value="1"/>
</dbReference>
<keyword evidence="2" id="KW-0805">Transcription regulation</keyword>
<gene>
    <name evidence="6" type="ORF">EMEDMD4_270136</name>
</gene>
<dbReference type="SUPFAM" id="SSF53850">
    <property type="entry name" value="Periplasmic binding protein-like II"/>
    <property type="match status" value="1"/>
</dbReference>
<dbReference type="InterPro" id="IPR005119">
    <property type="entry name" value="LysR_subst-bd"/>
</dbReference>
<dbReference type="GO" id="GO:0006351">
    <property type="term" value="P:DNA-templated transcription"/>
    <property type="evidence" value="ECO:0007669"/>
    <property type="project" value="TreeGrafter"/>
</dbReference>
<dbReference type="Gene3D" id="3.40.190.290">
    <property type="match status" value="1"/>
</dbReference>
<protein>
    <submittedName>
        <fullName evidence="6">Transcriptional regulator, LysR family</fullName>
    </submittedName>
</protein>
<dbReference type="InterPro" id="IPR058163">
    <property type="entry name" value="LysR-type_TF_proteobact-type"/>
</dbReference>
<dbReference type="CDD" id="cd08422">
    <property type="entry name" value="PBP2_CrgA_like"/>
    <property type="match status" value="1"/>
</dbReference>
<evidence type="ECO:0000256" key="2">
    <source>
        <dbReference type="ARBA" id="ARBA00023015"/>
    </source>
</evidence>
<dbReference type="FunFam" id="1.10.10.10:FF:000001">
    <property type="entry name" value="LysR family transcriptional regulator"/>
    <property type="match status" value="1"/>
</dbReference>
<evidence type="ECO:0000256" key="4">
    <source>
        <dbReference type="ARBA" id="ARBA00023163"/>
    </source>
</evidence>
<dbReference type="AlphaFoldDB" id="A0A508WUY9"/>
<dbReference type="GO" id="GO:0043565">
    <property type="term" value="F:sequence-specific DNA binding"/>
    <property type="evidence" value="ECO:0007669"/>
    <property type="project" value="TreeGrafter"/>
</dbReference>
<keyword evidence="4" id="KW-0804">Transcription</keyword>
<feature type="domain" description="HTH lysR-type" evidence="5">
    <location>
        <begin position="1"/>
        <end position="59"/>
    </location>
</feature>
<dbReference type="Proteomes" id="UP000507954">
    <property type="component" value="Unassembled WGS sequence"/>
</dbReference>
<comment type="similarity">
    <text evidence="1">Belongs to the LysR transcriptional regulatory family.</text>
</comment>
<dbReference type="InterPro" id="IPR036390">
    <property type="entry name" value="WH_DNA-bd_sf"/>
</dbReference>
<dbReference type="Pfam" id="PF03466">
    <property type="entry name" value="LysR_substrate"/>
    <property type="match status" value="1"/>
</dbReference>
<evidence type="ECO:0000259" key="5">
    <source>
        <dbReference type="PROSITE" id="PS50931"/>
    </source>
</evidence>
<dbReference type="GO" id="GO:0003700">
    <property type="term" value="F:DNA-binding transcription factor activity"/>
    <property type="evidence" value="ECO:0007669"/>
    <property type="project" value="InterPro"/>
</dbReference>
<keyword evidence="3" id="KW-0238">DNA-binding</keyword>
<evidence type="ECO:0000313" key="6">
    <source>
        <dbReference type="EMBL" id="VTZ61360.1"/>
    </source>
</evidence>
<dbReference type="SUPFAM" id="SSF46785">
    <property type="entry name" value="Winged helix' DNA-binding domain"/>
    <property type="match status" value="1"/>
</dbReference>
<sequence>MDRQEAMAVFLAVVEEGDFSAAARRLRMTPSAVSKIVGRLESRLGVRLLQRSTRSISLTAEGNSYSESVRRILGDMEEAELAIQPGAEPRGRLRVSLPSAFGHRLIVPMLPAFIGRYPAIELELDFTDAIVDLVNGDADVAVRVAAQGDSTLVTRRLAPNRRVICGAPDYFERHGVPMRPDDLLKHICLGISSRGGLNLWEFDEAGGRRSMRIRSSIEANSTEALRRLALAGMGIVRLSEMLVGQDIRAGRLKPVLTDCNHAEAEPISVVYPHRRFLSPRVRVFVDFLAEQFAKSIAEGGDAARVIRGTSGGLPESDAMR</sequence>
<dbReference type="RefSeq" id="WP_018207953.1">
    <property type="nucleotide sequence ID" value="NZ_CABFNB010000092.1"/>
</dbReference>
<evidence type="ECO:0000313" key="7">
    <source>
        <dbReference type="Proteomes" id="UP000507954"/>
    </source>
</evidence>
<evidence type="ECO:0000256" key="3">
    <source>
        <dbReference type="ARBA" id="ARBA00023125"/>
    </source>
</evidence>
<organism evidence="6 7">
    <name type="scientific">Sinorhizobium medicae</name>
    <dbReference type="NCBI Taxonomy" id="110321"/>
    <lineage>
        <taxon>Bacteria</taxon>
        <taxon>Pseudomonadati</taxon>
        <taxon>Pseudomonadota</taxon>
        <taxon>Alphaproteobacteria</taxon>
        <taxon>Hyphomicrobiales</taxon>
        <taxon>Rhizobiaceae</taxon>
        <taxon>Sinorhizobium/Ensifer group</taxon>
        <taxon>Sinorhizobium</taxon>
    </lineage>
</organism>
<dbReference type="InterPro" id="IPR036388">
    <property type="entry name" value="WH-like_DNA-bd_sf"/>
</dbReference>
<proteinExistence type="inferred from homology"/>
<dbReference type="FunFam" id="3.40.190.290:FF:000001">
    <property type="entry name" value="Transcriptional regulator, LysR family"/>
    <property type="match status" value="1"/>
</dbReference>
<dbReference type="PRINTS" id="PR00039">
    <property type="entry name" value="HTHLYSR"/>
</dbReference>
<dbReference type="PROSITE" id="PS50931">
    <property type="entry name" value="HTH_LYSR"/>
    <property type="match status" value="1"/>
</dbReference>
<dbReference type="PANTHER" id="PTHR30537">
    <property type="entry name" value="HTH-TYPE TRANSCRIPTIONAL REGULATOR"/>
    <property type="match status" value="1"/>
</dbReference>
<dbReference type="EMBL" id="CABFNB010000092">
    <property type="protein sequence ID" value="VTZ61360.1"/>
    <property type="molecule type" value="Genomic_DNA"/>
</dbReference>
<reference evidence="6 7" key="1">
    <citation type="submission" date="2019-06" db="EMBL/GenBank/DDBJ databases">
        <authorList>
            <person name="Le Quere A."/>
            <person name="Colella S."/>
        </authorList>
    </citation>
    <scope>NUCLEOTIDE SEQUENCE [LARGE SCALE GENOMIC DNA]</scope>
    <source>
        <strain evidence="6">EmedicaeMD41</strain>
    </source>
</reference>